<organism evidence="3 4">
    <name type="scientific">Cohnella suwonensis</name>
    <dbReference type="NCBI Taxonomy" id="696072"/>
    <lineage>
        <taxon>Bacteria</taxon>
        <taxon>Bacillati</taxon>
        <taxon>Bacillota</taxon>
        <taxon>Bacilli</taxon>
        <taxon>Bacillales</taxon>
        <taxon>Paenibacillaceae</taxon>
        <taxon>Cohnella</taxon>
    </lineage>
</organism>
<feature type="compositionally biased region" description="Basic and acidic residues" evidence="1">
    <location>
        <begin position="207"/>
        <end position="219"/>
    </location>
</feature>
<dbReference type="CDD" id="cd04182">
    <property type="entry name" value="GT_2_like_f"/>
    <property type="match status" value="1"/>
</dbReference>
<keyword evidence="3" id="KW-0808">Transferase</keyword>
<dbReference type="GO" id="GO:0016740">
    <property type="term" value="F:transferase activity"/>
    <property type="evidence" value="ECO:0007669"/>
    <property type="project" value="UniProtKB-KW"/>
</dbReference>
<dbReference type="PANTHER" id="PTHR43777">
    <property type="entry name" value="MOLYBDENUM COFACTOR CYTIDYLYLTRANSFERASE"/>
    <property type="match status" value="1"/>
</dbReference>
<dbReference type="InterPro" id="IPR025877">
    <property type="entry name" value="MobA-like_NTP_Trfase"/>
</dbReference>
<comment type="caution">
    <text evidence="3">The sequence shown here is derived from an EMBL/GenBank/DDBJ whole genome shotgun (WGS) entry which is preliminary data.</text>
</comment>
<feature type="region of interest" description="Disordered" evidence="1">
    <location>
        <begin position="207"/>
        <end position="230"/>
    </location>
</feature>
<feature type="compositionally biased region" description="Polar residues" evidence="1">
    <location>
        <begin position="221"/>
        <end position="230"/>
    </location>
</feature>
<dbReference type="Pfam" id="PF12804">
    <property type="entry name" value="NTP_transf_3"/>
    <property type="match status" value="1"/>
</dbReference>
<evidence type="ECO:0000313" key="4">
    <source>
        <dbReference type="Proteomes" id="UP001596105"/>
    </source>
</evidence>
<dbReference type="EMBL" id="JBHSMH010000113">
    <property type="protein sequence ID" value="MFC5471962.1"/>
    <property type="molecule type" value="Genomic_DNA"/>
</dbReference>
<evidence type="ECO:0000313" key="3">
    <source>
        <dbReference type="EMBL" id="MFC5471962.1"/>
    </source>
</evidence>
<accession>A0ABW0M3S2</accession>
<dbReference type="InterPro" id="IPR029044">
    <property type="entry name" value="Nucleotide-diphossugar_trans"/>
</dbReference>
<gene>
    <name evidence="3" type="ORF">ACFPPD_25105</name>
</gene>
<keyword evidence="4" id="KW-1185">Reference proteome</keyword>
<reference evidence="4" key="1">
    <citation type="journal article" date="2019" name="Int. J. Syst. Evol. Microbiol.">
        <title>The Global Catalogue of Microorganisms (GCM) 10K type strain sequencing project: providing services to taxonomists for standard genome sequencing and annotation.</title>
        <authorList>
            <consortium name="The Broad Institute Genomics Platform"/>
            <consortium name="The Broad Institute Genome Sequencing Center for Infectious Disease"/>
            <person name="Wu L."/>
            <person name="Ma J."/>
        </authorList>
    </citation>
    <scope>NUCLEOTIDE SEQUENCE [LARGE SCALE GENOMIC DNA]</scope>
    <source>
        <strain evidence="4">CCUG 57113</strain>
    </source>
</reference>
<evidence type="ECO:0000259" key="2">
    <source>
        <dbReference type="Pfam" id="PF12804"/>
    </source>
</evidence>
<evidence type="ECO:0000256" key="1">
    <source>
        <dbReference type="SAM" id="MobiDB-lite"/>
    </source>
</evidence>
<feature type="domain" description="MobA-like NTP transferase" evidence="2">
    <location>
        <begin position="5"/>
        <end position="171"/>
    </location>
</feature>
<dbReference type="RefSeq" id="WP_209746988.1">
    <property type="nucleotide sequence ID" value="NZ_JBHSMH010000113.1"/>
</dbReference>
<proteinExistence type="predicted"/>
<protein>
    <submittedName>
        <fullName evidence="3">NTP transferase domain-containing protein</fullName>
    </submittedName>
</protein>
<dbReference type="Gene3D" id="3.90.550.10">
    <property type="entry name" value="Spore Coat Polysaccharide Biosynthesis Protein SpsA, Chain A"/>
    <property type="match status" value="1"/>
</dbReference>
<dbReference type="Proteomes" id="UP001596105">
    <property type="component" value="Unassembled WGS sequence"/>
</dbReference>
<dbReference type="PANTHER" id="PTHR43777:SF1">
    <property type="entry name" value="MOLYBDENUM COFACTOR CYTIDYLYLTRANSFERASE"/>
    <property type="match status" value="1"/>
</dbReference>
<sequence length="230" mass="24882">MRIAGIYLAAGQSSRMSVPKLILELAPGRPLGAIALKEMRACESIGDISVVVRPADAGGWLAEDGAPSGHGVRIVPCGDSPRGMSHSLRAGMKDAYRYRPDAVIVALADQPFVTKELFGRLIGEYVRHPGVDYVACQGMDAALPPVLFAPSMFGALGQLEGDTGARKLLSSVRYRGAFAEMPSNQMEFDIDTPFDLREARQRWKGWIERGGNDDERKSGDGNASNMQAFR</sequence>
<dbReference type="SUPFAM" id="SSF53448">
    <property type="entry name" value="Nucleotide-diphospho-sugar transferases"/>
    <property type="match status" value="1"/>
</dbReference>
<name>A0ABW0M3S2_9BACL</name>